<evidence type="ECO:0000259" key="2">
    <source>
        <dbReference type="Pfam" id="PF12697"/>
    </source>
</evidence>
<evidence type="ECO:0000256" key="1">
    <source>
        <dbReference type="ARBA" id="ARBA00022801"/>
    </source>
</evidence>
<protein>
    <submittedName>
        <fullName evidence="3">3-oxoadipate enol-lactonase</fullName>
    </submittedName>
</protein>
<dbReference type="Pfam" id="PF12697">
    <property type="entry name" value="Abhydrolase_6"/>
    <property type="match status" value="1"/>
</dbReference>
<evidence type="ECO:0000313" key="4">
    <source>
        <dbReference type="Proteomes" id="UP000318065"/>
    </source>
</evidence>
<dbReference type="SUPFAM" id="SSF53474">
    <property type="entry name" value="alpha/beta-Hydrolases"/>
    <property type="match status" value="1"/>
</dbReference>
<accession>A0A510HNU6</accession>
<feature type="domain" description="AB hydrolase-1" evidence="2">
    <location>
        <begin position="27"/>
        <end position="292"/>
    </location>
</feature>
<dbReference type="Proteomes" id="UP000318065">
    <property type="component" value="Chromosome"/>
</dbReference>
<sequence length="301" mass="33412">MSARKSGFAEVDGAKIYYEVEGSGDPVVLIHQRGVDLRVWDDQSPAFSKRYTVVRYDRRHWGKSQVESWGYPAAPEDCDLESLGQWLEDQPLSPAPYEDLRELLDYLGIVRAHLLGLHDGGEVALEFALEYPQRVGGLVLVDTVVPSAGSAQQFEDLAERGLHKAAELQEDVLEEALGKVDVTEIVEWVLDDPSYAASTEATRQRLRRIYADNASANLMPGDHNVRRMSPPAGERLEDVKAPTLLILTGERPPYVSELDRALAEGIGAPTTVVTMPDASPTVNMDRPEEFNRTVINFLDDL</sequence>
<dbReference type="EMBL" id="AP019791">
    <property type="protein sequence ID" value="BBL80433.1"/>
    <property type="molecule type" value="Genomic_DNA"/>
</dbReference>
<evidence type="ECO:0000313" key="3">
    <source>
        <dbReference type="EMBL" id="BBL80433.1"/>
    </source>
</evidence>
<dbReference type="PANTHER" id="PTHR43798:SF31">
    <property type="entry name" value="AB HYDROLASE SUPERFAMILY PROTEIN YCLE"/>
    <property type="match status" value="1"/>
</dbReference>
<keyword evidence="4" id="KW-1185">Reference proteome</keyword>
<dbReference type="InterPro" id="IPR000073">
    <property type="entry name" value="AB_hydrolase_1"/>
</dbReference>
<dbReference type="Gene3D" id="3.40.50.1820">
    <property type="entry name" value="alpha/beta hydrolase"/>
    <property type="match status" value="1"/>
</dbReference>
<dbReference type="PANTHER" id="PTHR43798">
    <property type="entry name" value="MONOACYLGLYCEROL LIPASE"/>
    <property type="match status" value="1"/>
</dbReference>
<keyword evidence="1" id="KW-0378">Hydrolase</keyword>
<proteinExistence type="predicted"/>
<dbReference type="GO" id="GO:0016020">
    <property type="term" value="C:membrane"/>
    <property type="evidence" value="ECO:0007669"/>
    <property type="project" value="TreeGrafter"/>
</dbReference>
<organism evidence="3 4">
    <name type="scientific">Rubrobacter xylanophilus</name>
    <dbReference type="NCBI Taxonomy" id="49319"/>
    <lineage>
        <taxon>Bacteria</taxon>
        <taxon>Bacillati</taxon>
        <taxon>Actinomycetota</taxon>
        <taxon>Rubrobacteria</taxon>
        <taxon>Rubrobacterales</taxon>
        <taxon>Rubrobacteraceae</taxon>
        <taxon>Rubrobacter</taxon>
    </lineage>
</organism>
<reference evidence="3" key="1">
    <citation type="journal article" date="2019" name="Microbiol. Resour. Announc.">
        <title>Complete Genome Sequence of Rubrobacter xylanophilus Strain AA3-22, Isolated from Arima Onsen in Japan.</title>
        <authorList>
            <person name="Tomariguchi N."/>
            <person name="Miyazaki K."/>
        </authorList>
    </citation>
    <scope>NUCLEOTIDE SEQUENCE [LARGE SCALE GENOMIC DNA]</scope>
    <source>
        <strain evidence="3">AA3-22</strain>
    </source>
</reference>
<gene>
    <name evidence="3" type="ORF">RxyAA322_22870</name>
</gene>
<dbReference type="AlphaFoldDB" id="A0A510HNU6"/>
<dbReference type="RefSeq" id="WP_143528436.1">
    <property type="nucleotide sequence ID" value="NZ_AP019791.1"/>
</dbReference>
<dbReference type="OrthoDB" id="495620at2"/>
<dbReference type="GO" id="GO:0016787">
    <property type="term" value="F:hydrolase activity"/>
    <property type="evidence" value="ECO:0007669"/>
    <property type="project" value="UniProtKB-KW"/>
</dbReference>
<dbReference type="InterPro" id="IPR029058">
    <property type="entry name" value="AB_hydrolase_fold"/>
</dbReference>
<dbReference type="InterPro" id="IPR050266">
    <property type="entry name" value="AB_hydrolase_sf"/>
</dbReference>
<name>A0A510HNU6_9ACTN</name>